<dbReference type="RefSeq" id="WP_150884196.1">
    <property type="nucleotide sequence ID" value="NZ_QDCA01000003.1"/>
</dbReference>
<accession>A0A6C8MZH1</accession>
<evidence type="ECO:0000256" key="1">
    <source>
        <dbReference type="SAM" id="Coils"/>
    </source>
</evidence>
<keyword evidence="1" id="KW-0175">Coiled coil</keyword>
<protein>
    <submittedName>
        <fullName evidence="2">Uncharacterized protein</fullName>
    </submittedName>
</protein>
<sequence>MFIRRYTYKRLLDKCTRLEKTISVLNKEISEEKQKNANYKTRESRKKLIKEELDEEKKKEIVKSLAELEDKFFPCGVNISEKFKLHSNDAFINFINEETDLFAIEDFYGKIFINVIPDFDFIWPNY</sequence>
<comment type="caution">
    <text evidence="2">The sequence shown here is derived from an EMBL/GenBank/DDBJ whole genome shotgun (WGS) entry which is preliminary data.</text>
</comment>
<evidence type="ECO:0000313" key="2">
    <source>
        <dbReference type="EMBL" id="KAA9534119.1"/>
    </source>
</evidence>
<dbReference type="AlphaFoldDB" id="A0A6C8MZH1"/>
<name>A0A6C8MZH1_LISMN</name>
<reference evidence="2" key="1">
    <citation type="submission" date="2018-04" db="EMBL/GenBank/DDBJ databases">
        <title>Genome Analysis of a Prevalent Clone of Listeria monocytogenes Sequence Type 87 in China.</title>
        <authorList>
            <person name="Wang Y."/>
        </authorList>
    </citation>
    <scope>NUCLEOTIDE SEQUENCE</scope>
    <source>
        <strain evidence="2">ICDC_LM0449</strain>
    </source>
</reference>
<feature type="coiled-coil region" evidence="1">
    <location>
        <begin position="8"/>
        <end position="59"/>
    </location>
</feature>
<dbReference type="EMBL" id="QDCA01000003">
    <property type="protein sequence ID" value="KAA9534119.1"/>
    <property type="molecule type" value="Genomic_DNA"/>
</dbReference>
<proteinExistence type="predicted"/>
<gene>
    <name evidence="2" type="ORF">DCK33_08240</name>
</gene>
<organism evidence="2">
    <name type="scientific">Listeria monocytogenes</name>
    <dbReference type="NCBI Taxonomy" id="1639"/>
    <lineage>
        <taxon>Bacteria</taxon>
        <taxon>Bacillati</taxon>
        <taxon>Bacillota</taxon>
        <taxon>Bacilli</taxon>
        <taxon>Bacillales</taxon>
        <taxon>Listeriaceae</taxon>
        <taxon>Listeria</taxon>
    </lineage>
</organism>